<evidence type="ECO:0000313" key="3">
    <source>
        <dbReference type="Proteomes" id="UP001163046"/>
    </source>
</evidence>
<name>A0A9X0D1D0_9CNID</name>
<dbReference type="Proteomes" id="UP001163046">
    <property type="component" value="Unassembled WGS sequence"/>
</dbReference>
<dbReference type="AlphaFoldDB" id="A0A9X0D1D0"/>
<feature type="region of interest" description="Disordered" evidence="1">
    <location>
        <begin position="463"/>
        <end position="502"/>
    </location>
</feature>
<feature type="compositionally biased region" description="Basic and acidic residues" evidence="1">
    <location>
        <begin position="479"/>
        <end position="489"/>
    </location>
</feature>
<keyword evidence="3" id="KW-1185">Reference proteome</keyword>
<evidence type="ECO:0000313" key="2">
    <source>
        <dbReference type="EMBL" id="KAJ7381284.1"/>
    </source>
</evidence>
<reference evidence="2" key="1">
    <citation type="submission" date="2023-01" db="EMBL/GenBank/DDBJ databases">
        <title>Genome assembly of the deep-sea coral Lophelia pertusa.</title>
        <authorList>
            <person name="Herrera S."/>
            <person name="Cordes E."/>
        </authorList>
    </citation>
    <scope>NUCLEOTIDE SEQUENCE</scope>
    <source>
        <strain evidence="2">USNM1676648</strain>
        <tissue evidence="2">Polyp</tissue>
    </source>
</reference>
<organism evidence="2 3">
    <name type="scientific">Desmophyllum pertusum</name>
    <dbReference type="NCBI Taxonomy" id="174260"/>
    <lineage>
        <taxon>Eukaryota</taxon>
        <taxon>Metazoa</taxon>
        <taxon>Cnidaria</taxon>
        <taxon>Anthozoa</taxon>
        <taxon>Hexacorallia</taxon>
        <taxon>Scleractinia</taxon>
        <taxon>Caryophylliina</taxon>
        <taxon>Caryophylliidae</taxon>
        <taxon>Desmophyllum</taxon>
    </lineage>
</organism>
<comment type="caution">
    <text evidence="2">The sequence shown here is derived from an EMBL/GenBank/DDBJ whole genome shotgun (WGS) entry which is preliminary data.</text>
</comment>
<evidence type="ECO:0000256" key="1">
    <source>
        <dbReference type="SAM" id="MobiDB-lite"/>
    </source>
</evidence>
<protein>
    <submittedName>
        <fullName evidence="2">Uncharacterized protein</fullName>
    </submittedName>
</protein>
<proteinExistence type="predicted"/>
<accession>A0A9X0D1D0</accession>
<dbReference type="OrthoDB" id="6007793at2759"/>
<dbReference type="EMBL" id="MU826350">
    <property type="protein sequence ID" value="KAJ7381284.1"/>
    <property type="molecule type" value="Genomic_DNA"/>
</dbReference>
<sequence length="568" mass="62951">MAGAAPVHRAETNGSIHTISSSSVAHSSGACALNEISPPGDLLSNVSAVPKGFVLQFQQNIGDTEAALGKATKMYLDSLAPGTLRSVIDARQLFIVWHAQAHPGTPVAFPLPKLDIKAFVVALAEAGFSYPRIMNNLYKGLGMWQISNNHPSPATMFPELGATISKYLKKAIGNAPILPKDPMFQDDFEHILDVLGLDNPATMQLAFIHAMSAHSGARVSSMAQPVLHENIRRSREDIGLDPYPEPTGMLVGDVKFVWDDALGLSMTVILRHEKNDAANRSHRRSYTFSPLQPESPYCTASLGFLHLARRGVFVHQATTAWQNKLFDIKESAKSWPLLCAVDTSTQALTNNQLTTAMMANAVKKSIADAGFDEIMLSHRSYRSGFATSDTSGLLVVGLRSASEREDRLRAIPSAYNYRLILPQCNIHTEQDAVSSFKNQFEEFLLKDTEMRKALEEDPVDNKKVNRTKKAATKKCCLQKTREQHEERRAQPPGPPKPETSRKLNIDRILEQWKEDVAHNIHLDIRTRWIPPEGYNFPNEFLCPFRGCDTNVTSGEQCSQHVKQAGHPR</sequence>
<gene>
    <name evidence="2" type="ORF">OS493_001402</name>
</gene>